<evidence type="ECO:0000256" key="1">
    <source>
        <dbReference type="ARBA" id="ARBA00022723"/>
    </source>
</evidence>
<feature type="compositionally biased region" description="Basic and acidic residues" evidence="5">
    <location>
        <begin position="116"/>
        <end position="140"/>
    </location>
</feature>
<dbReference type="GO" id="GO:0008270">
    <property type="term" value="F:zinc ion binding"/>
    <property type="evidence" value="ECO:0007669"/>
    <property type="project" value="UniProtKB-KW"/>
</dbReference>
<dbReference type="PROSITE" id="PS50865">
    <property type="entry name" value="ZF_MYND_2"/>
    <property type="match status" value="1"/>
</dbReference>
<keyword evidence="3" id="KW-0862">Zinc</keyword>
<feature type="compositionally biased region" description="Basic and acidic residues" evidence="5">
    <location>
        <begin position="889"/>
        <end position="901"/>
    </location>
</feature>
<dbReference type="STRING" id="597456.A0A0L7QZ46"/>
<evidence type="ECO:0000256" key="2">
    <source>
        <dbReference type="ARBA" id="ARBA00022771"/>
    </source>
</evidence>
<dbReference type="Pfam" id="PF01753">
    <property type="entry name" value="zf-MYND"/>
    <property type="match status" value="1"/>
</dbReference>
<dbReference type="SUPFAM" id="SSF144232">
    <property type="entry name" value="HIT/MYND zinc finger-like"/>
    <property type="match status" value="1"/>
</dbReference>
<proteinExistence type="predicted"/>
<evidence type="ECO:0000256" key="5">
    <source>
        <dbReference type="SAM" id="MobiDB-lite"/>
    </source>
</evidence>
<dbReference type="AlphaFoldDB" id="A0A0L7QZ46"/>
<feature type="domain" description="MYND-type" evidence="6">
    <location>
        <begin position="1107"/>
        <end position="1143"/>
    </location>
</feature>
<feature type="region of interest" description="Disordered" evidence="5">
    <location>
        <begin position="193"/>
        <end position="218"/>
    </location>
</feature>
<reference evidence="7 8" key="1">
    <citation type="submission" date="2015-07" db="EMBL/GenBank/DDBJ databases">
        <title>The genome of Habropoda laboriosa.</title>
        <authorList>
            <person name="Pan H."/>
            <person name="Kapheim K."/>
        </authorList>
    </citation>
    <scope>NUCLEOTIDE SEQUENCE [LARGE SCALE GENOMIC DNA]</scope>
    <source>
        <strain evidence="7">0110345459</strain>
    </source>
</reference>
<keyword evidence="8" id="KW-1185">Reference proteome</keyword>
<dbReference type="InterPro" id="IPR002893">
    <property type="entry name" value="Znf_MYND"/>
</dbReference>
<evidence type="ECO:0000256" key="4">
    <source>
        <dbReference type="PROSITE-ProRule" id="PRU00134"/>
    </source>
</evidence>
<feature type="region of interest" description="Disordered" evidence="5">
    <location>
        <begin position="886"/>
        <end position="906"/>
    </location>
</feature>
<evidence type="ECO:0000313" key="7">
    <source>
        <dbReference type="EMBL" id="KOC63858.1"/>
    </source>
</evidence>
<protein>
    <recommendedName>
        <fullName evidence="6">MYND-type domain-containing protein</fullName>
    </recommendedName>
</protein>
<accession>A0A0L7QZ46</accession>
<dbReference type="PROSITE" id="PS01360">
    <property type="entry name" value="ZF_MYND_1"/>
    <property type="match status" value="1"/>
</dbReference>
<evidence type="ECO:0000256" key="3">
    <source>
        <dbReference type="ARBA" id="ARBA00022833"/>
    </source>
</evidence>
<evidence type="ECO:0000259" key="6">
    <source>
        <dbReference type="PROSITE" id="PS50865"/>
    </source>
</evidence>
<gene>
    <name evidence="7" type="ORF">WH47_01188</name>
</gene>
<feature type="region of interest" description="Disordered" evidence="5">
    <location>
        <begin position="113"/>
        <end position="140"/>
    </location>
</feature>
<name>A0A0L7QZ46_9HYME</name>
<organism evidence="7 8">
    <name type="scientific">Habropoda laboriosa</name>
    <dbReference type="NCBI Taxonomy" id="597456"/>
    <lineage>
        <taxon>Eukaryota</taxon>
        <taxon>Metazoa</taxon>
        <taxon>Ecdysozoa</taxon>
        <taxon>Arthropoda</taxon>
        <taxon>Hexapoda</taxon>
        <taxon>Insecta</taxon>
        <taxon>Pterygota</taxon>
        <taxon>Neoptera</taxon>
        <taxon>Endopterygota</taxon>
        <taxon>Hymenoptera</taxon>
        <taxon>Apocrita</taxon>
        <taxon>Aculeata</taxon>
        <taxon>Apoidea</taxon>
        <taxon>Anthophila</taxon>
        <taxon>Apidae</taxon>
        <taxon>Habropoda</taxon>
    </lineage>
</organism>
<feature type="compositionally biased region" description="Polar residues" evidence="5">
    <location>
        <begin position="195"/>
        <end position="213"/>
    </location>
</feature>
<dbReference type="EMBL" id="KQ414685">
    <property type="protein sequence ID" value="KOC63858.1"/>
    <property type="molecule type" value="Genomic_DNA"/>
</dbReference>
<keyword evidence="2 4" id="KW-0863">Zinc-finger</keyword>
<sequence length="1153" mass="131069">VSAATMPESARPESVVPVNFSNLVLKRWLHFIGPVRRCEVLKKLKADLQNLGLSRRQVYRGLIQLTTKPRVILTRQPSYRRYGSKKLLEENEETRNDVYASCRTIASFLDQYPQQKNEDTRKSSTTDRVSEDEDKRSEKTERVKICETAWTNNNQGLVTSSRDCKLEYHPPATLHSFDKALEQLDRLVSPKMNMQEKSSSKRTSIVSADSTCKSQHKHWTNNNDIATTKMSNKESNLDTESLDELLHMSFNETCQIISNGNEDAQTNKVSQGRLRVLSSAELGSRWCPTPVNAVTSTVSQLPSTNTLTMLQALVTETAPTTVPTVTAPASIVTAALLEICKIIRKLRIIPSLSKLDYDKQLFTQFEKLKKIMNTEDYVKLTYGVIYVLNREMLGNSPLSFIELFRYTPLLKSLCFRTMHNHRHRSVNYSNGHSNIIPTVVSSQITSNQNTHCNSQASQNMCGISVQSRLKSLLSAHNTQNQTSTNITYKQPQQKVSEEVVLRPQNNCFQSTMSMNSTAANNNNIQQQNYRIRTQETFTTQKISNTNSAKQKQMINIHAIQGFPIQNSSLPPMNQLGGKHISIPVTNAPFINQQYAPQTVFIPQINAFYKANIPNYPVQKNFNSTQVNTQNIGVLSINQQYQNLYRQPVCNIAKGIQLQNVQVPVNYIPQPVQTMFAPPHVPQPVPKNTEQNERIPKQVFPQVQGSMKVPEKISYQHTQNTYSCKTKQPVLLTRKKENMQVSLESTTKLFDILKYLSDIQKLMLLKQVDFYFNCTTWLAGQFTFQQWEKINMQRSLLLNFQTLLRHIVGKTIKGPLSNKSQTNTFETDILANINIHVPKSVQIIVQENKEISYQLDISKIDKEQCKTMNRNQNFINHEENVNITLTQNQSKKEHEVTDKPQNKELSPINPFLETQTTSDINVHQDEIATKLQVSMDTCNMNTKEQNLDEPEQIVEEKTLTVSDLKQSNKDMLHQSNTHSVIVEVSSNTDQVTVVETATVNELKVLNENFKEHEQLQEEKLHVTSVNTSPSLKDTTCGISTIASPKILEKIEHLNDIDMGNSSLEESTVSHIADVRSISLETFEKIAQCNNVPTNITEGNIEEEEIKVCLCCGKLSTVACSICLEAKYCSKECFELHWQDHYKDCTPIENSVIYS</sequence>
<evidence type="ECO:0000313" key="8">
    <source>
        <dbReference type="Proteomes" id="UP000053825"/>
    </source>
</evidence>
<keyword evidence="1" id="KW-0479">Metal-binding</keyword>
<dbReference type="Gene3D" id="6.10.140.2220">
    <property type="match status" value="1"/>
</dbReference>
<feature type="non-terminal residue" evidence="7">
    <location>
        <position position="1"/>
    </location>
</feature>
<dbReference type="Proteomes" id="UP000053825">
    <property type="component" value="Unassembled WGS sequence"/>
</dbReference>